<dbReference type="Gene3D" id="2.40.320.10">
    <property type="entry name" value="Hypothetical Protein Pfu-838710-001"/>
    <property type="match status" value="1"/>
</dbReference>
<gene>
    <name evidence="2" type="primary">cyaB</name>
    <name evidence="2" type="ORF">ACERK3_05230</name>
</gene>
<sequence length="205" mass="22877">MNVEIEAKMRLIDRAAVESRLKELNAGVDAEWLEINTYFDTPQRGLKSSDQGLRIRTEVAADGQRTVTITHKGPRAHGRLKSRSECEVNVSDPGQAATLLRALGYAPVLSFEKRRQRWHLNDCHVEIDVLPYLGEFIEIEGGSEEAVLAVREQLGLKEAPLIRASYIAMLMTYIRENQMQEQAIRFNGSTGPTESVDKIVAAAAD</sequence>
<dbReference type="PANTHER" id="PTHR21028:SF2">
    <property type="entry name" value="CYTH DOMAIN-CONTAINING PROTEIN"/>
    <property type="match status" value="1"/>
</dbReference>
<dbReference type="EMBL" id="JBGUBD010000003">
    <property type="protein sequence ID" value="MFA9477694.1"/>
    <property type="molecule type" value="Genomic_DNA"/>
</dbReference>
<dbReference type="PROSITE" id="PS51707">
    <property type="entry name" value="CYTH"/>
    <property type="match status" value="1"/>
</dbReference>
<evidence type="ECO:0000259" key="1">
    <source>
        <dbReference type="PROSITE" id="PS51707"/>
    </source>
</evidence>
<dbReference type="Proteomes" id="UP001575105">
    <property type="component" value="Unassembled WGS sequence"/>
</dbReference>
<comment type="caution">
    <text evidence="2">The sequence shown here is derived from an EMBL/GenBank/DDBJ whole genome shotgun (WGS) entry which is preliminary data.</text>
</comment>
<keyword evidence="3" id="KW-1185">Reference proteome</keyword>
<accession>A0ABV4U263</accession>
<proteinExistence type="predicted"/>
<dbReference type="Pfam" id="PF01928">
    <property type="entry name" value="CYTH"/>
    <property type="match status" value="1"/>
</dbReference>
<organism evidence="2 3">
    <name type="scientific">Natronomicrosphaera hydrolytica</name>
    <dbReference type="NCBI Taxonomy" id="3242702"/>
    <lineage>
        <taxon>Bacteria</taxon>
        <taxon>Pseudomonadati</taxon>
        <taxon>Planctomycetota</taxon>
        <taxon>Phycisphaerae</taxon>
        <taxon>Phycisphaerales</taxon>
        <taxon>Phycisphaeraceae</taxon>
        <taxon>Natronomicrosphaera</taxon>
    </lineage>
</organism>
<dbReference type="SUPFAM" id="SSF55154">
    <property type="entry name" value="CYTH-like phosphatases"/>
    <property type="match status" value="1"/>
</dbReference>
<evidence type="ECO:0000313" key="3">
    <source>
        <dbReference type="Proteomes" id="UP001575105"/>
    </source>
</evidence>
<dbReference type="SMART" id="SM01118">
    <property type="entry name" value="CYTH"/>
    <property type="match status" value="1"/>
</dbReference>
<dbReference type="InterPro" id="IPR008173">
    <property type="entry name" value="Adenylyl_cyclase_CyaB"/>
</dbReference>
<evidence type="ECO:0000313" key="2">
    <source>
        <dbReference type="EMBL" id="MFA9477694.1"/>
    </source>
</evidence>
<dbReference type="CDD" id="cd07890">
    <property type="entry name" value="CYTH-like_AC_IV-like"/>
    <property type="match status" value="1"/>
</dbReference>
<name>A0ABV4U263_9BACT</name>
<dbReference type="InterPro" id="IPR033469">
    <property type="entry name" value="CYTH-like_dom_sf"/>
</dbReference>
<protein>
    <submittedName>
        <fullName evidence="2">Class IV adenylate cyclase</fullName>
    </submittedName>
</protein>
<dbReference type="RefSeq" id="WP_425344621.1">
    <property type="nucleotide sequence ID" value="NZ_JBGUBD010000003.1"/>
</dbReference>
<dbReference type="NCBIfam" id="TIGR00318">
    <property type="entry name" value="cyaB"/>
    <property type="match status" value="1"/>
</dbReference>
<dbReference type="InterPro" id="IPR023577">
    <property type="entry name" value="CYTH_domain"/>
</dbReference>
<dbReference type="PANTHER" id="PTHR21028">
    <property type="entry name" value="SI:CH211-156B7.4"/>
    <property type="match status" value="1"/>
</dbReference>
<feature type="domain" description="CYTH" evidence="1">
    <location>
        <begin position="2"/>
        <end position="172"/>
    </location>
</feature>
<reference evidence="2 3" key="1">
    <citation type="submission" date="2024-08" db="EMBL/GenBank/DDBJ databases">
        <title>Whole-genome sequencing of halo(alkali)philic microorganisms from hypersaline lakes.</title>
        <authorList>
            <person name="Sorokin D.Y."/>
            <person name="Merkel A.Y."/>
            <person name="Messina E."/>
            <person name="Yakimov M."/>
        </authorList>
    </citation>
    <scope>NUCLEOTIDE SEQUENCE [LARGE SCALE GENOMIC DNA]</scope>
    <source>
        <strain evidence="2 3">AB-hyl4</strain>
    </source>
</reference>